<reference evidence="1" key="1">
    <citation type="submission" date="2021-04" db="EMBL/GenBank/DDBJ databases">
        <authorList>
            <person name="Tunstrom K."/>
        </authorList>
    </citation>
    <scope>NUCLEOTIDE SEQUENCE</scope>
</reference>
<sequence>MKEGSVSQMKVEINVEIKLLTGRIREKDLRNKYAVAGTLNNKGYKPMSDDTPEGQWRKLKEVLYPAKYKFPKKDICIVV</sequence>
<accession>A0A8S3XL53</accession>
<dbReference type="AlphaFoldDB" id="A0A8S3XL53"/>
<gene>
    <name evidence="1" type="ORF">PAPOLLO_LOCUS19109</name>
</gene>
<evidence type="ECO:0000313" key="1">
    <source>
        <dbReference type="EMBL" id="CAG5028689.1"/>
    </source>
</evidence>
<protein>
    <submittedName>
        <fullName evidence="1">(apollo) hypothetical protein</fullName>
    </submittedName>
</protein>
<name>A0A8S3XL53_PARAO</name>
<comment type="caution">
    <text evidence="1">The sequence shown here is derived from an EMBL/GenBank/DDBJ whole genome shotgun (WGS) entry which is preliminary data.</text>
</comment>
<dbReference type="OrthoDB" id="10061449at2759"/>
<evidence type="ECO:0000313" key="2">
    <source>
        <dbReference type="Proteomes" id="UP000691718"/>
    </source>
</evidence>
<dbReference type="EMBL" id="CAJQZP010001196">
    <property type="protein sequence ID" value="CAG5028689.1"/>
    <property type="molecule type" value="Genomic_DNA"/>
</dbReference>
<proteinExistence type="predicted"/>
<keyword evidence="2" id="KW-1185">Reference proteome</keyword>
<dbReference type="Proteomes" id="UP000691718">
    <property type="component" value="Unassembled WGS sequence"/>
</dbReference>
<organism evidence="1 2">
    <name type="scientific">Parnassius apollo</name>
    <name type="common">Apollo butterfly</name>
    <name type="synonym">Papilio apollo</name>
    <dbReference type="NCBI Taxonomy" id="110799"/>
    <lineage>
        <taxon>Eukaryota</taxon>
        <taxon>Metazoa</taxon>
        <taxon>Ecdysozoa</taxon>
        <taxon>Arthropoda</taxon>
        <taxon>Hexapoda</taxon>
        <taxon>Insecta</taxon>
        <taxon>Pterygota</taxon>
        <taxon>Neoptera</taxon>
        <taxon>Endopterygota</taxon>
        <taxon>Lepidoptera</taxon>
        <taxon>Glossata</taxon>
        <taxon>Ditrysia</taxon>
        <taxon>Papilionoidea</taxon>
        <taxon>Papilionidae</taxon>
        <taxon>Parnassiinae</taxon>
        <taxon>Parnassini</taxon>
        <taxon>Parnassius</taxon>
        <taxon>Parnassius</taxon>
    </lineage>
</organism>